<comment type="caution">
    <text evidence="1">The sequence shown here is derived from an EMBL/GenBank/DDBJ whole genome shotgun (WGS) entry which is preliminary data.</text>
</comment>
<evidence type="ECO:0000313" key="1">
    <source>
        <dbReference type="EMBL" id="KEO42917.1"/>
    </source>
</evidence>
<name>A0A074IPY6_STRSL</name>
<dbReference type="EMBL" id="JJMT01000041">
    <property type="protein sequence ID" value="KEO42917.1"/>
    <property type="molecule type" value="Genomic_DNA"/>
</dbReference>
<evidence type="ECO:0000313" key="2">
    <source>
        <dbReference type="EMBL" id="MDB8614781.1"/>
    </source>
</evidence>
<accession>A0A074IPY6</accession>
<evidence type="ECO:0000313" key="3">
    <source>
        <dbReference type="Proteomes" id="UP000027855"/>
    </source>
</evidence>
<dbReference type="RefSeq" id="WP_037604159.1">
    <property type="nucleotide sequence ID" value="NZ_JADMQU010000021.1"/>
</dbReference>
<proteinExistence type="predicted"/>
<dbReference type="Proteomes" id="UP001210204">
    <property type="component" value="Unassembled WGS sequence"/>
</dbReference>
<dbReference type="Proteomes" id="UP000027855">
    <property type="component" value="Unassembled WGS sequence"/>
</dbReference>
<keyword evidence="2" id="KW-0255">Endonuclease</keyword>
<reference evidence="1 3" key="1">
    <citation type="submission" date="2014-04" db="EMBL/GenBank/DDBJ databases">
        <title>Variable characteristics of bacteriocin-producing Streptococcus salivarius strains isolated from Malaysian subjects.</title>
        <authorList>
            <person name="Philip K."/>
            <person name="Barbour A."/>
        </authorList>
    </citation>
    <scope>NUCLEOTIDE SEQUENCE [LARGE SCALE GENOMIC DNA]</scope>
    <source>
        <strain evidence="1 3">NU10</strain>
    </source>
</reference>
<organism evidence="1 3">
    <name type="scientific">Streptococcus salivarius</name>
    <dbReference type="NCBI Taxonomy" id="1304"/>
    <lineage>
        <taxon>Bacteria</taxon>
        <taxon>Bacillati</taxon>
        <taxon>Bacillota</taxon>
        <taxon>Bacilli</taxon>
        <taxon>Lactobacillales</taxon>
        <taxon>Streptococcaceae</taxon>
        <taxon>Streptococcus</taxon>
    </lineage>
</organism>
<reference evidence="2" key="2">
    <citation type="submission" date="2023-01" db="EMBL/GenBank/DDBJ databases">
        <title>Human gut microbiome strain richness.</title>
        <authorList>
            <person name="Chen-Liaw A."/>
        </authorList>
    </citation>
    <scope>NUCLEOTIDE SEQUENCE</scope>
    <source>
        <strain evidence="2">1001095st1_G4_1001095IJ_161003</strain>
    </source>
</reference>
<dbReference type="GO" id="GO:0004519">
    <property type="term" value="F:endonuclease activity"/>
    <property type="evidence" value="ECO:0007669"/>
    <property type="project" value="UniProtKB-KW"/>
</dbReference>
<keyword evidence="2" id="KW-0378">Hydrolase</keyword>
<dbReference type="EMBL" id="JAQMJT010000019">
    <property type="protein sequence ID" value="MDB8614781.1"/>
    <property type="molecule type" value="Genomic_DNA"/>
</dbReference>
<gene>
    <name evidence="1" type="ORF">DL07_08845</name>
    <name evidence="2" type="ORF">PNU26_10415</name>
</gene>
<protein>
    <submittedName>
        <fullName evidence="2">Type I restriction endonuclease subunit S</fullName>
    </submittedName>
</protein>
<dbReference type="AlphaFoldDB" id="A0A074IPY6"/>
<keyword evidence="2" id="KW-0540">Nuclease</keyword>
<sequence>MFSGHSIVTINNYDLIQVSDIKNYSANFNPHLYFILGIPRWYFKKVRSCFFDRTKVKYTVISEDGTEYSNTFRLTDKKGNLLKINKLEISRDSLFLTINGTEKYSATNIMLNNKNFIPAFKILYIGQAKGNDFNRFAQDRLKSHSTLQNILSQIIDSRIIYDIKVLLLSTSEVKVATTMDSGKFATISAEEILDFPDESSHINLVEAKLINYFKPEFNEKFKNWYVPEEHHKSYDDYYKKKFNSMVITFENLLPCSFYTDHVKHFTVPFEIIDYSIIGSENFFESVIEQYINSKEKQK</sequence>